<evidence type="ECO:0000259" key="2">
    <source>
        <dbReference type="Pfam" id="PF13400"/>
    </source>
</evidence>
<dbReference type="InterPro" id="IPR028087">
    <property type="entry name" value="Tad_N"/>
</dbReference>
<name>A0A1C6S8W6_9ACTN</name>
<reference evidence="4" key="1">
    <citation type="submission" date="2016-06" db="EMBL/GenBank/DDBJ databases">
        <authorList>
            <person name="Varghese N."/>
            <person name="Submissions Spin"/>
        </authorList>
    </citation>
    <scope>NUCLEOTIDE SEQUENCE [LARGE SCALE GENOMIC DNA]</scope>
    <source>
        <strain evidence="4">DSM 45431</strain>
    </source>
</reference>
<dbReference type="STRING" id="568872.GA0070624_3200"/>
<gene>
    <name evidence="3" type="ORF">GA0070624_3200</name>
</gene>
<keyword evidence="1" id="KW-0812">Transmembrane</keyword>
<evidence type="ECO:0000313" key="4">
    <source>
        <dbReference type="Proteomes" id="UP000199413"/>
    </source>
</evidence>
<accession>A0A1C6S8W6</accession>
<organism evidence="3 4">
    <name type="scientific">Micromonospora rhizosphaerae</name>
    <dbReference type="NCBI Taxonomy" id="568872"/>
    <lineage>
        <taxon>Bacteria</taxon>
        <taxon>Bacillati</taxon>
        <taxon>Actinomycetota</taxon>
        <taxon>Actinomycetes</taxon>
        <taxon>Micromonosporales</taxon>
        <taxon>Micromonosporaceae</taxon>
        <taxon>Micromonospora</taxon>
    </lineage>
</organism>
<proteinExistence type="predicted"/>
<dbReference type="EMBL" id="FMHV01000002">
    <property type="protein sequence ID" value="SCL25908.1"/>
    <property type="molecule type" value="Genomic_DNA"/>
</dbReference>
<dbReference type="OrthoDB" id="3392478at2"/>
<dbReference type="Pfam" id="PF13400">
    <property type="entry name" value="Tad"/>
    <property type="match status" value="1"/>
</dbReference>
<dbReference type="Proteomes" id="UP000199413">
    <property type="component" value="Unassembled WGS sequence"/>
</dbReference>
<dbReference type="AlphaFoldDB" id="A0A1C6S8W6"/>
<evidence type="ECO:0000256" key="1">
    <source>
        <dbReference type="SAM" id="Phobius"/>
    </source>
</evidence>
<keyword evidence="4" id="KW-1185">Reference proteome</keyword>
<sequence>MTSRRLRTALRPAAGRDRGSATAFGLFLILVVLVLAGAILEGGNAMSARGHATDIAQQAARAGANQLNLGALRQNGVVQIDPAAAQAAATAFLNQMGEQGSVTATAEEVRVTVTVTRPGILVPILGLDTLTVHATATAAPITG</sequence>
<feature type="transmembrane region" description="Helical" evidence="1">
    <location>
        <begin position="21"/>
        <end position="40"/>
    </location>
</feature>
<keyword evidence="1" id="KW-1133">Transmembrane helix</keyword>
<dbReference type="RefSeq" id="WP_091341879.1">
    <property type="nucleotide sequence ID" value="NZ_FMHV01000002.1"/>
</dbReference>
<evidence type="ECO:0000313" key="3">
    <source>
        <dbReference type="EMBL" id="SCL25908.1"/>
    </source>
</evidence>
<keyword evidence="1" id="KW-0472">Membrane</keyword>
<feature type="domain" description="Putative Flp pilus-assembly TadG-like N-terminal" evidence="2">
    <location>
        <begin position="19"/>
        <end position="65"/>
    </location>
</feature>
<protein>
    <submittedName>
        <fullName evidence="3">Putative Flp pilus-assembly TadE/G-like</fullName>
    </submittedName>
</protein>